<sequence>MEANALRRAATRSLAAGLSARSLSSEDLATQARAISMIAASVHFSARFIGRRSVTDAEPDPQRRHEDRINMAWKCTKSIVESVLTCCKRSTSSPELWSELDIVLQDCCYILRKLGEESESGVVTDPQAGDVVSSCLVKLSNAYWNTYLQLRKATAIDPELLLVAMRRSIDLVSEGSEIEQEAGHLAMKLERLGEALDNPRKAGDSRKAFGQCIGYHIYSTDQALAEGLAQHSLQTLFEGQGTFSTLGRLLKALHRSYLTHGVKRASELAYYDDAYLQPDVRGAVLEWQLLLFSKTLSKNRQWDQNLNNSIKTMTQHLLQSYCPERFPVRRMRVVILLLQLSQDHPQIVSHDLLPPDTSPDSLATMDLVDDEGLSKFKEHLGALGSFKLAMQQASPPTDTLRQCFATWEFLAKSSSSWAALAERVGDVDSWTQDIRACVDCLNAKGEEYLALPVLHLLVTVFELRNEKDSSELVDSLAALALQFLRLGYTGKAGLSLAKAEILVSRQTVSTESKLKWHTAYAEYLFRIGNSDKCASILSAAESLAREDALFMELSKSSATISQRLRYNNILANACYVYSLLAASKGSHKEAARYAKQCVTLNRRMWAALESKVNAQKAAMAESETDANEPHFDPLTSMRDDKGAPIVSSNTHDALGGADFWFMVPSLYRGLMQHSQVFANQGLLHEAMYVAEQAEKVALATRSPSLMTDNASWQAACWAQSGRPDKAGPLLNALDQPSDRKCLSVAAYHSAVARVHHCTGDFEQEIASYDVLEQLLNELTSPAYIKSLGAIHPDLDSLASQIAGMSLGTSKAKPTPAPSTRTQKPAAKPPSRPTSRAGARSASGTRSRTGTASAASTTSTKAAPKGRPKSMIAAPSSETVSTADQCATLRALQAEVLHRGVLANLLQDNIKAATGLIERVQDLQIGADRDIQHTWAKFKLMLAESAQQIAADFAFNTLPESTIAFPAIGAKDRRISEGLPLKTAPAVPVKAKGGRGKKAAVAKINFTDTLRQAREHLLEVHALSATHGSNHLFQQVSNALGHITVLLSAVSEARGSVHPLYAAYTSEIPKCNAMRLAQEFVESEKEQMSREECLSWPLLEASSFSLTSASDFQHEYIDIIPESWTAISLGLNETRDELYVTRFEAGVAPFVLRLPLARHASRDLDEDEFTFEDGKRDFEEIIELSDFSTRGAKDMTSREARQQWWDEREALDTRLHELLVNMENIWLGGFKGIFSQHPRQPTLLAKFRKAFEEVLNRHLPSRSMKTQPKRIVLDSRVLELFIGLGDIAGAELDVDEELTDLIYFVVDILQFNGEANAIDEIDFDAMVIATQDALKAYHSAAHPTPPTTPHTRHVLDAQGAGSPQATRKRRSVELRALLSAWLNYRCCPYNVSVC</sequence>
<dbReference type="EMBL" id="JAPHNI010000001">
    <property type="protein sequence ID" value="KAJ8119152.1"/>
    <property type="molecule type" value="Genomic_DNA"/>
</dbReference>
<reference evidence="1" key="1">
    <citation type="submission" date="2022-11" db="EMBL/GenBank/DDBJ databases">
        <title>Genome Sequence of Boeremia exigua.</title>
        <authorList>
            <person name="Buettner E."/>
        </authorList>
    </citation>
    <scope>NUCLEOTIDE SEQUENCE</scope>
    <source>
        <strain evidence="1">CU02</strain>
    </source>
</reference>
<dbReference type="Proteomes" id="UP001153331">
    <property type="component" value="Unassembled WGS sequence"/>
</dbReference>
<evidence type="ECO:0000313" key="2">
    <source>
        <dbReference type="Proteomes" id="UP001153331"/>
    </source>
</evidence>
<name>A0ACC2IVB3_9PLEO</name>
<protein>
    <submittedName>
        <fullName evidence="1">Uncharacterized protein</fullName>
    </submittedName>
</protein>
<gene>
    <name evidence="1" type="ORF">OPT61_g44</name>
</gene>
<evidence type="ECO:0000313" key="1">
    <source>
        <dbReference type="EMBL" id="KAJ8119152.1"/>
    </source>
</evidence>
<proteinExistence type="predicted"/>
<keyword evidence="2" id="KW-1185">Reference proteome</keyword>
<comment type="caution">
    <text evidence="1">The sequence shown here is derived from an EMBL/GenBank/DDBJ whole genome shotgun (WGS) entry which is preliminary data.</text>
</comment>
<accession>A0ACC2IVB3</accession>
<organism evidence="1 2">
    <name type="scientific">Boeremia exigua</name>
    <dbReference type="NCBI Taxonomy" id="749465"/>
    <lineage>
        <taxon>Eukaryota</taxon>
        <taxon>Fungi</taxon>
        <taxon>Dikarya</taxon>
        <taxon>Ascomycota</taxon>
        <taxon>Pezizomycotina</taxon>
        <taxon>Dothideomycetes</taxon>
        <taxon>Pleosporomycetidae</taxon>
        <taxon>Pleosporales</taxon>
        <taxon>Pleosporineae</taxon>
        <taxon>Didymellaceae</taxon>
        <taxon>Boeremia</taxon>
    </lineage>
</organism>